<dbReference type="Proteomes" id="UP000714275">
    <property type="component" value="Unassembled WGS sequence"/>
</dbReference>
<sequence>MPHGTGASRLKGLSRSIISHHFRGRLRQTHVLTAGKQGQRLEAAAASHQAQVQEMSAEDREMVGTMMADYDMDLDQLPYTAPPGDEGLDMSHAGGEYEAFEGLAHEVAGISGCRYVDPRTRSDCIENETNHWNIQMDLLVEAYLDYRYRDSGDGVPHHGMPPSPSDDDGQCVLLSEIELIDIFTRRHSSLRSQPHHQYPNETLIHHGYLGCAPLYPTVAISLRTLAAYRQTHQRIDQRLCTALKRDTPNWRLLNACPACFYKLEDEPDLDFDWLVTMDGNNSLKRWDSTIYGTNTRVDSCKVRSDFWIDPNTVDKFNSEVRAHAATPNQGDDALVDNMAVETNPAPFSCADRWKNAGPEMRKKMFSVFDESGIFIAACRHRFVLLACNMIRSGELAKYPLAIIDKLLAVYGKGGACAYDIGCAFMKTLGNSSLGSRAHQLGFRLMVGAFHGHAHNWKCQLDWHPMYIPGTGHSEGEGCEHIFSASNALARGTRHASTFHRHQVIKQHFAFWNDDKYAALSNFLWNHYCEALKSVQTLTVELSAIKAELDITDDDFPRYILQERAYLDSLKQPPTRDQICMRYVEALDELAERKTSWDSAREFANNALTGIATGSLEQINEALAQARIRVDSSYAKLQHAEMLVAHVEHQLAVEGQWEIGGDEYNRFKMEACLGKYCTALDDLERLVVMQLFELSKLSLSGTGYKLRQQISKALQRHSEAIRNAINRYNVQAVALNPPREFDLLRHSRANIHSEDWAKPAHREATTKYFKLCRAHEELTQLNVEIRRLRTAIHTEQVQTTVVIEDLRLSDLKLAEELQRQWCLRAAINAVHLHRLDRIECLTGFSGVRGVGVRVQLTSTTPAQNPSMTVNAHMESGKLIPPSPNFHAYLILSRRR</sequence>
<dbReference type="PANTHER" id="PTHR33096:SF1">
    <property type="entry name" value="CXC1-LIKE CYSTEINE CLUSTER ASSOCIATED WITH KDZ TRANSPOSASES DOMAIN-CONTAINING PROTEIN"/>
    <property type="match status" value="1"/>
</dbReference>
<reference evidence="1" key="1">
    <citation type="journal article" date="2020" name="New Phytol.">
        <title>Comparative genomics reveals dynamic genome evolution in host specialist ectomycorrhizal fungi.</title>
        <authorList>
            <person name="Lofgren L.A."/>
            <person name="Nguyen N.H."/>
            <person name="Vilgalys R."/>
            <person name="Ruytinx J."/>
            <person name="Liao H.L."/>
            <person name="Branco S."/>
            <person name="Kuo A."/>
            <person name="LaButti K."/>
            <person name="Lipzen A."/>
            <person name="Andreopoulos W."/>
            <person name="Pangilinan J."/>
            <person name="Riley R."/>
            <person name="Hundley H."/>
            <person name="Na H."/>
            <person name="Barry K."/>
            <person name="Grigoriev I.V."/>
            <person name="Stajich J.E."/>
            <person name="Kennedy P.G."/>
        </authorList>
    </citation>
    <scope>NUCLEOTIDE SEQUENCE</scope>
    <source>
        <strain evidence="1">DOB743</strain>
    </source>
</reference>
<evidence type="ECO:0000313" key="2">
    <source>
        <dbReference type="Proteomes" id="UP000714275"/>
    </source>
</evidence>
<accession>A0A9P6ZGP4</accession>
<organism evidence="1 2">
    <name type="scientific">Suillus placidus</name>
    <dbReference type="NCBI Taxonomy" id="48579"/>
    <lineage>
        <taxon>Eukaryota</taxon>
        <taxon>Fungi</taxon>
        <taxon>Dikarya</taxon>
        <taxon>Basidiomycota</taxon>
        <taxon>Agaricomycotina</taxon>
        <taxon>Agaricomycetes</taxon>
        <taxon>Agaricomycetidae</taxon>
        <taxon>Boletales</taxon>
        <taxon>Suillineae</taxon>
        <taxon>Suillaceae</taxon>
        <taxon>Suillus</taxon>
    </lineage>
</organism>
<proteinExistence type="predicted"/>
<keyword evidence="2" id="KW-1185">Reference proteome</keyword>
<dbReference type="InterPro" id="IPR040521">
    <property type="entry name" value="KDZ"/>
</dbReference>
<dbReference type="AlphaFoldDB" id="A0A9P6ZGP4"/>
<protein>
    <recommendedName>
        <fullName evidence="3">CxC1-like cysteine cluster associated with KDZ transposases domain-containing protein</fullName>
    </recommendedName>
</protein>
<gene>
    <name evidence="1" type="ORF">EV702DRAFT_1205057</name>
</gene>
<dbReference type="EMBL" id="JABBWD010000128">
    <property type="protein sequence ID" value="KAG1764283.1"/>
    <property type="molecule type" value="Genomic_DNA"/>
</dbReference>
<dbReference type="OrthoDB" id="2505969at2759"/>
<evidence type="ECO:0000313" key="1">
    <source>
        <dbReference type="EMBL" id="KAG1764283.1"/>
    </source>
</evidence>
<evidence type="ECO:0008006" key="3">
    <source>
        <dbReference type="Google" id="ProtNLM"/>
    </source>
</evidence>
<dbReference type="PANTHER" id="PTHR33096">
    <property type="entry name" value="CXC2 DOMAIN-CONTAINING PROTEIN"/>
    <property type="match status" value="1"/>
</dbReference>
<dbReference type="Pfam" id="PF18758">
    <property type="entry name" value="KDZ"/>
    <property type="match status" value="1"/>
</dbReference>
<comment type="caution">
    <text evidence="1">The sequence shown here is derived from an EMBL/GenBank/DDBJ whole genome shotgun (WGS) entry which is preliminary data.</text>
</comment>
<name>A0A9P6ZGP4_9AGAM</name>